<dbReference type="EMBL" id="GDKF01006228">
    <property type="protein sequence ID" value="JAT72394.1"/>
    <property type="molecule type" value="Transcribed_RNA"/>
</dbReference>
<feature type="compositionally biased region" description="Pro residues" evidence="3">
    <location>
        <begin position="64"/>
        <end position="73"/>
    </location>
</feature>
<feature type="compositionally biased region" description="Gly residues" evidence="3">
    <location>
        <begin position="664"/>
        <end position="675"/>
    </location>
</feature>
<feature type="compositionally biased region" description="Low complexity" evidence="3">
    <location>
        <begin position="573"/>
        <end position="589"/>
    </location>
</feature>
<feature type="domain" description="HTH La-type RNA-binding" evidence="4">
    <location>
        <begin position="375"/>
        <end position="466"/>
    </location>
</feature>
<feature type="region of interest" description="Disordered" evidence="3">
    <location>
        <begin position="564"/>
        <end position="589"/>
    </location>
</feature>
<evidence type="ECO:0000313" key="5">
    <source>
        <dbReference type="EMBL" id="JAT72394.1"/>
    </source>
</evidence>
<evidence type="ECO:0000256" key="3">
    <source>
        <dbReference type="SAM" id="MobiDB-lite"/>
    </source>
</evidence>
<feature type="compositionally biased region" description="Low complexity" evidence="3">
    <location>
        <begin position="513"/>
        <end position="542"/>
    </location>
</feature>
<dbReference type="AlphaFoldDB" id="A0A1D1ZZM8"/>
<feature type="region of interest" description="Disordered" evidence="3">
    <location>
        <begin position="951"/>
        <end position="1003"/>
    </location>
</feature>
<dbReference type="SUPFAM" id="SSF46785">
    <property type="entry name" value="Winged helix' DNA-binding domain"/>
    <property type="match status" value="1"/>
</dbReference>
<feature type="compositionally biased region" description="Low complexity" evidence="3">
    <location>
        <begin position="147"/>
        <end position="164"/>
    </location>
</feature>
<dbReference type="PROSITE" id="PS50961">
    <property type="entry name" value="HTH_LA"/>
    <property type="match status" value="1"/>
</dbReference>
<keyword evidence="1 2" id="KW-0694">RNA-binding</keyword>
<feature type="compositionally biased region" description="Pro residues" evidence="3">
    <location>
        <begin position="471"/>
        <end position="489"/>
    </location>
</feature>
<dbReference type="InterPro" id="IPR045180">
    <property type="entry name" value="La_dom_prot"/>
</dbReference>
<feature type="region of interest" description="Disordered" evidence="3">
    <location>
        <begin position="1"/>
        <end position="327"/>
    </location>
</feature>
<reference evidence="5" key="1">
    <citation type="submission" date="2015-08" db="EMBL/GenBank/DDBJ databases">
        <authorList>
            <person name="Babu N.S."/>
            <person name="Beckwith C.J."/>
            <person name="Beseler K.G."/>
            <person name="Brison A."/>
            <person name="Carone J.V."/>
            <person name="Caskin T.P."/>
            <person name="Diamond M."/>
            <person name="Durham M.E."/>
            <person name="Foxe J.M."/>
            <person name="Go M."/>
            <person name="Henderson B.A."/>
            <person name="Jones I.B."/>
            <person name="McGettigan J.A."/>
            <person name="Micheletti S.J."/>
            <person name="Nasrallah M.E."/>
            <person name="Ortiz D."/>
            <person name="Piller C.R."/>
            <person name="Privatt S.R."/>
            <person name="Schneider S.L."/>
            <person name="Sharp S."/>
            <person name="Smith T.C."/>
            <person name="Stanton J.D."/>
            <person name="Ullery H.E."/>
            <person name="Wilson R.J."/>
            <person name="Serrano M.G."/>
            <person name="Buck G."/>
            <person name="Lee V."/>
            <person name="Wang Y."/>
            <person name="Carvalho R."/>
            <person name="Voegtly L."/>
            <person name="Shi R."/>
            <person name="Duckworth R."/>
            <person name="Johnson A."/>
            <person name="Loviza R."/>
            <person name="Walstead R."/>
            <person name="Shah Z."/>
            <person name="Kiflezghi M."/>
            <person name="Wade K."/>
            <person name="Ball S.L."/>
            <person name="Bradley K.W."/>
            <person name="Asai D.J."/>
            <person name="Bowman C.A."/>
            <person name="Russell D.A."/>
            <person name="Pope W.H."/>
            <person name="Jacobs-Sera D."/>
            <person name="Hendrix R.W."/>
            <person name="Hatfull G.F."/>
        </authorList>
    </citation>
    <scope>NUCLEOTIDE SEQUENCE</scope>
</reference>
<evidence type="ECO:0000256" key="1">
    <source>
        <dbReference type="ARBA" id="ARBA00022884"/>
    </source>
</evidence>
<dbReference type="GO" id="GO:0000339">
    <property type="term" value="F:RNA cap binding"/>
    <property type="evidence" value="ECO:0007669"/>
    <property type="project" value="InterPro"/>
</dbReference>
<feature type="compositionally biased region" description="Basic and acidic residues" evidence="3">
    <location>
        <begin position="92"/>
        <end position="102"/>
    </location>
</feature>
<evidence type="ECO:0000259" key="4">
    <source>
        <dbReference type="PROSITE" id="PS50961"/>
    </source>
</evidence>
<dbReference type="InterPro" id="IPR036388">
    <property type="entry name" value="WH-like_DNA-bd_sf"/>
</dbReference>
<accession>A0A1D1ZZM8</accession>
<dbReference type="SMART" id="SM00715">
    <property type="entry name" value="LA"/>
    <property type="match status" value="1"/>
</dbReference>
<feature type="compositionally biased region" description="Polar residues" evidence="3">
    <location>
        <begin position="951"/>
        <end position="963"/>
    </location>
</feature>
<feature type="compositionally biased region" description="Basic and acidic residues" evidence="3">
    <location>
        <begin position="11"/>
        <end position="22"/>
    </location>
</feature>
<feature type="region of interest" description="Disordered" evidence="3">
    <location>
        <begin position="469"/>
        <end position="548"/>
    </location>
</feature>
<dbReference type="SMART" id="SM00684">
    <property type="entry name" value="DM15"/>
    <property type="match status" value="3"/>
</dbReference>
<sequence>MSTEAGVSEARSPRASDSDTIHEAPIAQAESTAKPMPGSPPAPKALTKPWSAVVAKTPTDTPEQPAPSPPQPPLARASPESAAPSQGSEPATSKEESQELAKEGQPTSEPAPEGGEPAAPPKEEEPSRPTKPAWNVPARVGDGGAEGAVSEASAPAPLASAWPSLGDAKEPMTRKERRAAAADAAASAAAAAERSAAASAAGGRGPGRRDRGGRSLPLSSLTTGLSSRPGGGDRAAGAVASPSGGSSPLARGGELAGSGAPAAPGPRAGGGRGGRAPARAPVARSLPGGGRASDAGDGEAERGGPHPSRGDRPSAGPRPRVAASSYPSAAAGGGGVRGFAAAGPPPTAYALYAPAAVYYPPSAYGVSPNLVGMPGPPVAQVREAVRAQVDYYFSVGNLVRDLFLRSKMDGEGWIPVRAIAAFNRVRMLTPEPGLIAQAMQSSTVVEVSADLLSLRARENWQQWVLPEAQREPPPAPAAPRQPAPAPAPEPVRHSGEAPAGAAASDPPPPSTVETPSQASAAAPPLAPTTEEPAGEEAAGSVALPPTGSAQLPALEEEDDMFELDEEHEERAATRAAEAPAAATGVARPTMSDRDVRRLIVVKPSLRSPAKPAAAAPAALEGDMARAIHDGLELYARELAGLRVGPGAALGFAAASPFVPGSLSGGAGGSGPGGSGRSSLSASLQDGNGVPRPPRGPGAARRAGVGGATSAFYPASLPKGAGGRAHRGGPRHAESPPSVAVGWLLGSTPPEHGSGHLLGVSPATRSRLGGVSAGGSPRFGSSVLGSSAPIAKFQHPSHALLEEANFTQMKYEKFQARCLAERAEKGVGHSEEMNTLFRFWCYFLRDHFNKTMYDDFRKYALEDAASDYQYGLECLFRFYSYGLEKAFNLQLYREFEEHVLQDYANGFLYGLEKLWAFHNYHGFPKDKELEIQPKLKELLDTDFRSIQDFRSKASQYKPHTSSAAGSFEAGAKPARPIGAGGSQAARRPAANGLSRVSPAARTAA</sequence>
<dbReference type="GO" id="GO:0005737">
    <property type="term" value="C:cytoplasm"/>
    <property type="evidence" value="ECO:0007669"/>
    <property type="project" value="UniProtKB-ARBA"/>
</dbReference>
<proteinExistence type="predicted"/>
<dbReference type="Pfam" id="PF21071">
    <property type="entry name" value="LARP1_HEAT"/>
    <property type="match status" value="1"/>
</dbReference>
<dbReference type="Gene3D" id="1.10.10.10">
    <property type="entry name" value="Winged helix-like DNA-binding domain superfamily/Winged helix DNA-binding domain"/>
    <property type="match status" value="1"/>
</dbReference>
<evidence type="ECO:0000256" key="2">
    <source>
        <dbReference type="PROSITE-ProRule" id="PRU00332"/>
    </source>
</evidence>
<feature type="compositionally biased region" description="Basic and acidic residues" evidence="3">
    <location>
        <begin position="167"/>
        <end position="180"/>
    </location>
</feature>
<feature type="compositionally biased region" description="Low complexity" evidence="3">
    <location>
        <begin position="181"/>
        <end position="201"/>
    </location>
</feature>
<feature type="compositionally biased region" description="Low complexity" evidence="3">
    <location>
        <begin position="235"/>
        <end position="266"/>
    </location>
</feature>
<organism evidence="5">
    <name type="scientific">Auxenochlorella protothecoides</name>
    <name type="common">Green microalga</name>
    <name type="synonym">Chlorella protothecoides</name>
    <dbReference type="NCBI Taxonomy" id="3075"/>
    <lineage>
        <taxon>Eukaryota</taxon>
        <taxon>Viridiplantae</taxon>
        <taxon>Chlorophyta</taxon>
        <taxon>core chlorophytes</taxon>
        <taxon>Trebouxiophyceae</taxon>
        <taxon>Chlorellales</taxon>
        <taxon>Chlorellaceae</taxon>
        <taxon>Auxenochlorella</taxon>
    </lineage>
</organism>
<gene>
    <name evidence="5" type="ORF">g.66802</name>
</gene>
<dbReference type="InterPro" id="IPR006607">
    <property type="entry name" value="DM15"/>
</dbReference>
<dbReference type="InterPro" id="IPR036390">
    <property type="entry name" value="WH_DNA-bd_sf"/>
</dbReference>
<name>A0A1D1ZZM8_AUXPR</name>
<protein>
    <recommendedName>
        <fullName evidence="4">HTH La-type RNA-binding domain-containing protein</fullName>
    </recommendedName>
</protein>
<feature type="compositionally biased region" description="Basic and acidic residues" evidence="3">
    <location>
        <begin position="299"/>
        <end position="312"/>
    </location>
</feature>
<feature type="compositionally biased region" description="Low complexity" evidence="3">
    <location>
        <begin position="275"/>
        <end position="284"/>
    </location>
</feature>
<dbReference type="InterPro" id="IPR006630">
    <property type="entry name" value="La_HTH"/>
</dbReference>
<feature type="region of interest" description="Disordered" evidence="3">
    <location>
        <begin position="664"/>
        <end position="737"/>
    </location>
</feature>
<dbReference type="PANTHER" id="PTHR22792:SF132">
    <property type="entry name" value="LA-RELATED PROTEIN 1"/>
    <property type="match status" value="1"/>
</dbReference>
<feature type="compositionally biased region" description="Low complexity" evidence="3">
    <location>
        <begin position="214"/>
        <end position="228"/>
    </location>
</feature>
<dbReference type="PANTHER" id="PTHR22792">
    <property type="entry name" value="LUPUS LA PROTEIN-RELATED"/>
    <property type="match status" value="1"/>
</dbReference>
<dbReference type="GO" id="GO:0048255">
    <property type="term" value="P:mRNA stabilization"/>
    <property type="evidence" value="ECO:0007669"/>
    <property type="project" value="InterPro"/>
</dbReference>
<dbReference type="CDD" id="cd07323">
    <property type="entry name" value="LAM"/>
    <property type="match status" value="1"/>
</dbReference>
<dbReference type="Pfam" id="PF05383">
    <property type="entry name" value="La"/>
    <property type="match status" value="1"/>
</dbReference>